<comment type="caution">
    <text evidence="2">The sequence shown here is derived from an EMBL/GenBank/DDBJ whole genome shotgun (WGS) entry which is preliminary data.</text>
</comment>
<gene>
    <name evidence="2" type="ORF">S12H4_26191</name>
</gene>
<keyword evidence="1" id="KW-0812">Transmembrane</keyword>
<dbReference type="AlphaFoldDB" id="X1TKJ6"/>
<protein>
    <submittedName>
        <fullName evidence="2">Uncharacterized protein</fullName>
    </submittedName>
</protein>
<sequence>MVKFRGPGNTWQKEKEELRLDCWWKGGNIGDKRFIYERYTNGKNLEDIEAMTEKESKSEGFLNGWWASLELGSKRKREGKKFIYWAIVDPLTPEEKIPILEYTQKSRGLDCRYRFPLIWSICFLSLIGSTILITLLPPKIYFI</sequence>
<evidence type="ECO:0000313" key="2">
    <source>
        <dbReference type="EMBL" id="GAI80544.1"/>
    </source>
</evidence>
<evidence type="ECO:0000256" key="1">
    <source>
        <dbReference type="SAM" id="Phobius"/>
    </source>
</evidence>
<feature type="transmembrane region" description="Helical" evidence="1">
    <location>
        <begin position="115"/>
        <end position="136"/>
    </location>
</feature>
<accession>X1TKJ6</accession>
<keyword evidence="1" id="KW-1133">Transmembrane helix</keyword>
<proteinExistence type="predicted"/>
<organism evidence="2">
    <name type="scientific">marine sediment metagenome</name>
    <dbReference type="NCBI Taxonomy" id="412755"/>
    <lineage>
        <taxon>unclassified sequences</taxon>
        <taxon>metagenomes</taxon>
        <taxon>ecological metagenomes</taxon>
    </lineage>
</organism>
<dbReference type="EMBL" id="BARW01014839">
    <property type="protein sequence ID" value="GAI80544.1"/>
    <property type="molecule type" value="Genomic_DNA"/>
</dbReference>
<name>X1TKJ6_9ZZZZ</name>
<reference evidence="2" key="1">
    <citation type="journal article" date="2014" name="Front. Microbiol.">
        <title>High frequency of phylogenetically diverse reductive dehalogenase-homologous genes in deep subseafloor sedimentary metagenomes.</title>
        <authorList>
            <person name="Kawai M."/>
            <person name="Futagami T."/>
            <person name="Toyoda A."/>
            <person name="Takaki Y."/>
            <person name="Nishi S."/>
            <person name="Hori S."/>
            <person name="Arai W."/>
            <person name="Tsubouchi T."/>
            <person name="Morono Y."/>
            <person name="Uchiyama I."/>
            <person name="Ito T."/>
            <person name="Fujiyama A."/>
            <person name="Inagaki F."/>
            <person name="Takami H."/>
        </authorList>
    </citation>
    <scope>NUCLEOTIDE SEQUENCE</scope>
    <source>
        <strain evidence="2">Expedition CK06-06</strain>
    </source>
</reference>
<keyword evidence="1" id="KW-0472">Membrane</keyword>